<evidence type="ECO:0000313" key="9">
    <source>
        <dbReference type="Proteomes" id="UP001470230"/>
    </source>
</evidence>
<reference evidence="8 9" key="1">
    <citation type="submission" date="2024-04" db="EMBL/GenBank/DDBJ databases">
        <title>Tritrichomonas musculus Genome.</title>
        <authorList>
            <person name="Alves-Ferreira E."/>
            <person name="Grigg M."/>
            <person name="Lorenzi H."/>
            <person name="Galac M."/>
        </authorList>
    </citation>
    <scope>NUCLEOTIDE SEQUENCE [LARGE SCALE GENOMIC DNA]</scope>
    <source>
        <strain evidence="8 9">EAF2021</strain>
    </source>
</reference>
<evidence type="ECO:0000256" key="5">
    <source>
        <dbReference type="ARBA" id="ARBA00022777"/>
    </source>
</evidence>
<evidence type="ECO:0000256" key="1">
    <source>
        <dbReference type="ARBA" id="ARBA00005017"/>
    </source>
</evidence>
<evidence type="ECO:0000259" key="7">
    <source>
        <dbReference type="Pfam" id="PF00288"/>
    </source>
</evidence>
<keyword evidence="3" id="KW-0808">Transferase</keyword>
<protein>
    <recommendedName>
        <fullName evidence="2">phosphomevalonate kinase</fullName>
        <ecNumber evidence="2">2.7.4.2</ecNumber>
    </recommendedName>
</protein>
<keyword evidence="6" id="KW-0067">ATP-binding</keyword>
<dbReference type="PANTHER" id="PTHR31814:SF2">
    <property type="entry name" value="PHOSPHOMEVALONATE KINASE"/>
    <property type="match status" value="1"/>
</dbReference>
<dbReference type="Gene3D" id="3.30.230.10">
    <property type="match status" value="1"/>
</dbReference>
<evidence type="ECO:0000313" key="8">
    <source>
        <dbReference type="EMBL" id="KAK8890205.1"/>
    </source>
</evidence>
<dbReference type="InterPro" id="IPR014721">
    <property type="entry name" value="Ribsml_uS5_D2-typ_fold_subgr"/>
</dbReference>
<dbReference type="Gene3D" id="3.30.70.890">
    <property type="entry name" value="GHMP kinase, C-terminal domain"/>
    <property type="match status" value="1"/>
</dbReference>
<dbReference type="Pfam" id="PF00288">
    <property type="entry name" value="GHMP_kinases_N"/>
    <property type="match status" value="1"/>
</dbReference>
<comment type="pathway">
    <text evidence="1">Isoprenoid biosynthesis; isopentenyl diphosphate biosynthesis via mevalonate pathway; isopentenyl diphosphate from (R)-mevalonate: step 2/3.</text>
</comment>
<dbReference type="SUPFAM" id="SSF55060">
    <property type="entry name" value="GHMP Kinase, C-terminal domain"/>
    <property type="match status" value="1"/>
</dbReference>
<evidence type="ECO:0000256" key="4">
    <source>
        <dbReference type="ARBA" id="ARBA00022741"/>
    </source>
</evidence>
<dbReference type="EMBL" id="JAPFFF010000005">
    <property type="protein sequence ID" value="KAK8890205.1"/>
    <property type="molecule type" value="Genomic_DNA"/>
</dbReference>
<name>A0ABR2KGF4_9EUKA</name>
<dbReference type="InterPro" id="IPR020568">
    <property type="entry name" value="Ribosomal_Su5_D2-typ_SF"/>
</dbReference>
<comment type="caution">
    <text evidence="8">The sequence shown here is derived from an EMBL/GenBank/DDBJ whole genome shotgun (WGS) entry which is preliminary data.</text>
</comment>
<dbReference type="GO" id="GO:0016301">
    <property type="term" value="F:kinase activity"/>
    <property type="evidence" value="ECO:0007669"/>
    <property type="project" value="UniProtKB-KW"/>
</dbReference>
<keyword evidence="9" id="KW-1185">Reference proteome</keyword>
<dbReference type="PANTHER" id="PTHR31814">
    <property type="match status" value="1"/>
</dbReference>
<dbReference type="EC" id="2.7.4.2" evidence="2"/>
<keyword evidence="4" id="KW-0547">Nucleotide-binding</keyword>
<feature type="domain" description="GHMP kinase N-terminal" evidence="7">
    <location>
        <begin position="125"/>
        <end position="199"/>
    </location>
</feature>
<accession>A0ABR2KGF4</accession>
<dbReference type="InterPro" id="IPR035102">
    <property type="entry name" value="Phosphomevalonate_kinase"/>
</dbReference>
<dbReference type="SUPFAM" id="SSF54211">
    <property type="entry name" value="Ribosomal protein S5 domain 2-like"/>
    <property type="match status" value="1"/>
</dbReference>
<evidence type="ECO:0000256" key="2">
    <source>
        <dbReference type="ARBA" id="ARBA00012958"/>
    </source>
</evidence>
<proteinExistence type="predicted"/>
<dbReference type="InterPro" id="IPR006204">
    <property type="entry name" value="GHMP_kinase_N_dom"/>
</dbReference>
<gene>
    <name evidence="8" type="ORF">M9Y10_034975</name>
</gene>
<evidence type="ECO:0000256" key="3">
    <source>
        <dbReference type="ARBA" id="ARBA00022679"/>
    </source>
</evidence>
<dbReference type="InterPro" id="IPR036554">
    <property type="entry name" value="GHMP_kinase_C_sf"/>
</dbReference>
<dbReference type="Proteomes" id="UP001470230">
    <property type="component" value="Unassembled WGS sequence"/>
</dbReference>
<keyword evidence="5 8" id="KW-0418">Kinase</keyword>
<sequence>MEVEGFGYSKCMILGGYLATNRQNTAIVLALSPKVKCSASFVENSSVNNLTINVTTHPFKHKFSFTPNDWLHVETFSKRFERFILSSFHVFFTYMQNNSNLLETAKNKEIQISITGDPEFYTSKGKTGLGSSSATTVAIIKCLLNLFPTSQLSSVKSVDLTKENLEKNMQLIFKMASVSHSIAQGNIGSCFDISCSVWGSQMFRRPSTKFVSTEMLSEKWDNEHMPFKLPSFLKCYLLLTPFDGSSTVQLVRCFNDKSKQDQENYEKLKQNVSNAMKYIQNGSLEQIQESFRSLRHFLRNLSITWDIEIVPPEVDEIASKVETLDGVVAVVIPGAGGYDSIAVLTKAQVEVDFSSLNLTVIASNSSV</sequence>
<organism evidence="8 9">
    <name type="scientific">Tritrichomonas musculus</name>
    <dbReference type="NCBI Taxonomy" id="1915356"/>
    <lineage>
        <taxon>Eukaryota</taxon>
        <taxon>Metamonada</taxon>
        <taxon>Parabasalia</taxon>
        <taxon>Tritrichomonadida</taxon>
        <taxon>Tritrichomonadidae</taxon>
        <taxon>Tritrichomonas</taxon>
    </lineage>
</organism>
<evidence type="ECO:0000256" key="6">
    <source>
        <dbReference type="ARBA" id="ARBA00022840"/>
    </source>
</evidence>